<protein>
    <submittedName>
        <fullName evidence="2">Uncharacterized protein</fullName>
    </submittedName>
</protein>
<proteinExistence type="predicted"/>
<dbReference type="Proteomes" id="UP001236014">
    <property type="component" value="Chromosome"/>
</dbReference>
<dbReference type="EMBL" id="CP127294">
    <property type="protein sequence ID" value="WIX82299.1"/>
    <property type="molecule type" value="Genomic_DNA"/>
</dbReference>
<dbReference type="AlphaFoldDB" id="A0A9Y2N0Q3"/>
<name>A0A9Y2N0Q3_9PSEU</name>
<accession>A0A9Y2N0Q3</accession>
<keyword evidence="3" id="KW-1185">Reference proteome</keyword>
<evidence type="ECO:0000313" key="2">
    <source>
        <dbReference type="EMBL" id="WIX82299.1"/>
    </source>
</evidence>
<sequence length="69" mass="7288">MTPATEHARTAVRLHPAQGEPVVGESHVGGPLLWPASEPRPTCPVTWPPKPEATDDGWTAAIRATSPCP</sequence>
<evidence type="ECO:0000256" key="1">
    <source>
        <dbReference type="SAM" id="MobiDB-lite"/>
    </source>
</evidence>
<reference evidence="2 3" key="1">
    <citation type="submission" date="2023-06" db="EMBL/GenBank/DDBJ databases">
        <authorList>
            <person name="Oyuntsetseg B."/>
            <person name="Kim S.B."/>
        </authorList>
    </citation>
    <scope>NUCLEOTIDE SEQUENCE [LARGE SCALE GENOMIC DNA]</scope>
    <source>
        <strain evidence="2 3">2-15</strain>
    </source>
</reference>
<organism evidence="2 3">
    <name type="scientific">Amycolatopsis carbonis</name>
    <dbReference type="NCBI Taxonomy" id="715471"/>
    <lineage>
        <taxon>Bacteria</taxon>
        <taxon>Bacillati</taxon>
        <taxon>Actinomycetota</taxon>
        <taxon>Actinomycetes</taxon>
        <taxon>Pseudonocardiales</taxon>
        <taxon>Pseudonocardiaceae</taxon>
        <taxon>Amycolatopsis</taxon>
    </lineage>
</organism>
<dbReference type="RefSeq" id="WP_285972874.1">
    <property type="nucleotide sequence ID" value="NZ_CP127294.1"/>
</dbReference>
<evidence type="ECO:0000313" key="3">
    <source>
        <dbReference type="Proteomes" id="UP001236014"/>
    </source>
</evidence>
<feature type="region of interest" description="Disordered" evidence="1">
    <location>
        <begin position="1"/>
        <end position="41"/>
    </location>
</feature>
<dbReference type="KEGG" id="acab:QRX50_16805"/>
<gene>
    <name evidence="2" type="ORF">QRX50_16805</name>
</gene>